<accession>A0A3D9V7W5</accession>
<feature type="transmembrane region" description="Helical" evidence="8">
    <location>
        <begin position="104"/>
        <end position="121"/>
    </location>
</feature>
<evidence type="ECO:0000256" key="8">
    <source>
        <dbReference type="SAM" id="Phobius"/>
    </source>
</evidence>
<dbReference type="RefSeq" id="WP_245941144.1">
    <property type="nucleotide sequence ID" value="NZ_QTUC01000001.1"/>
</dbReference>
<name>A0A3D9V7W5_THECX</name>
<feature type="transmembrane region" description="Helical" evidence="8">
    <location>
        <begin position="127"/>
        <end position="145"/>
    </location>
</feature>
<evidence type="ECO:0000256" key="1">
    <source>
        <dbReference type="ARBA" id="ARBA00004651"/>
    </source>
</evidence>
<feature type="transmembrane region" description="Helical" evidence="8">
    <location>
        <begin position="320"/>
        <end position="337"/>
    </location>
</feature>
<keyword evidence="11" id="KW-1185">Reference proteome</keyword>
<dbReference type="GO" id="GO:0009103">
    <property type="term" value="P:lipopolysaccharide biosynthetic process"/>
    <property type="evidence" value="ECO:0007669"/>
    <property type="project" value="UniProtKB-ARBA"/>
</dbReference>
<dbReference type="InterPro" id="IPR050297">
    <property type="entry name" value="LipidA_mod_glycosyltrf_83"/>
</dbReference>
<feature type="transmembrane region" description="Helical" evidence="8">
    <location>
        <begin position="75"/>
        <end position="92"/>
    </location>
</feature>
<evidence type="ECO:0000256" key="7">
    <source>
        <dbReference type="ARBA" id="ARBA00023136"/>
    </source>
</evidence>
<evidence type="ECO:0000313" key="11">
    <source>
        <dbReference type="Proteomes" id="UP000256485"/>
    </source>
</evidence>
<feature type="transmembrane region" description="Helical" evidence="8">
    <location>
        <begin position="375"/>
        <end position="394"/>
    </location>
</feature>
<feature type="transmembrane region" description="Helical" evidence="8">
    <location>
        <begin position="175"/>
        <end position="206"/>
    </location>
</feature>
<dbReference type="InterPro" id="IPR038731">
    <property type="entry name" value="RgtA/B/C-like"/>
</dbReference>
<comment type="subcellular location">
    <subcellularLocation>
        <location evidence="1">Cell membrane</location>
        <topology evidence="1">Multi-pass membrane protein</topology>
    </subcellularLocation>
</comment>
<evidence type="ECO:0000256" key="4">
    <source>
        <dbReference type="ARBA" id="ARBA00022679"/>
    </source>
</evidence>
<proteinExistence type="predicted"/>
<dbReference type="Pfam" id="PF13231">
    <property type="entry name" value="PMT_2"/>
    <property type="match status" value="1"/>
</dbReference>
<feature type="transmembrane region" description="Helical" evidence="8">
    <location>
        <begin position="21"/>
        <end position="39"/>
    </location>
</feature>
<evidence type="ECO:0000256" key="6">
    <source>
        <dbReference type="ARBA" id="ARBA00022989"/>
    </source>
</evidence>
<organism evidence="10 11">
    <name type="scientific">Thermasporomyces composti</name>
    <dbReference type="NCBI Taxonomy" id="696763"/>
    <lineage>
        <taxon>Bacteria</taxon>
        <taxon>Bacillati</taxon>
        <taxon>Actinomycetota</taxon>
        <taxon>Actinomycetes</taxon>
        <taxon>Propionibacteriales</taxon>
        <taxon>Nocardioidaceae</taxon>
        <taxon>Thermasporomyces</taxon>
    </lineage>
</organism>
<reference evidence="10 11" key="1">
    <citation type="submission" date="2018-08" db="EMBL/GenBank/DDBJ databases">
        <title>Sequencing the genomes of 1000 actinobacteria strains.</title>
        <authorList>
            <person name="Klenk H.-P."/>
        </authorList>
    </citation>
    <scope>NUCLEOTIDE SEQUENCE [LARGE SCALE GENOMIC DNA]</scope>
    <source>
        <strain evidence="10 11">DSM 22891</strain>
    </source>
</reference>
<evidence type="ECO:0000256" key="5">
    <source>
        <dbReference type="ARBA" id="ARBA00022692"/>
    </source>
</evidence>
<feature type="transmembrane region" description="Helical" evidence="8">
    <location>
        <begin position="343"/>
        <end position="363"/>
    </location>
</feature>
<protein>
    <submittedName>
        <fullName evidence="10">Dolichyl-phosphate-mannose-protein mannosyltransferase</fullName>
    </submittedName>
</protein>
<feature type="transmembrane region" description="Helical" evidence="8">
    <location>
        <begin position="295"/>
        <end position="313"/>
    </location>
</feature>
<dbReference type="GO" id="GO:0005886">
    <property type="term" value="C:plasma membrane"/>
    <property type="evidence" value="ECO:0007669"/>
    <property type="project" value="UniProtKB-SubCell"/>
</dbReference>
<sequence length="530" mass="60070">MAPDVSMSERVALWLRRPGNGLLLLSLVSGAVTHGVNMFRYPLYITDEGIYVQQAWSVVREGTLSPYTYFYDHAPAGWLLMAAWANVLPGQFQAFGNEINTMRVLMLIAHVISSGLLFGIVRRFGGGALGGFAACFLFNVSPLAVYYQRQVLLDNLMVMWLLLAVWLVARSRERVVTAMAAGLAFGLAIVTKENAIFFVPALAYMVHRYARGRGNRRFVTSFWWFALSAPIAMYLAFAQLKKELIPSGFNFDLDSPPANHVSLLYTIWWQINRSGPEGRNLFLRLMENSWLARDPYILVLGAIAVVGVLMLWSQDRQRRTGYLVAALMALGYGFYMVRGSILLDFYVVPLIPVLAMNIGLLYGSLMKRVPRSARTAVTVGVVSAALLIPGGYFITRNTERQLEAHDLYHLAVTPLQEEQIRWVRENIPTNSRLIIDDDIWTALHDREPYFPRAHSHFKAASDPDVRDKLFRRSWRNIDYVVVSNKMRAAMERNNAGGQEQWILDAIDLHGRVVWELHRGDIHLQVYKIGD</sequence>
<feature type="domain" description="Glycosyltransferase RgtA/B/C/D-like" evidence="9">
    <location>
        <begin position="90"/>
        <end position="223"/>
    </location>
</feature>
<keyword evidence="5 8" id="KW-0812">Transmembrane</keyword>
<keyword evidence="2" id="KW-1003">Cell membrane</keyword>
<dbReference type="PANTHER" id="PTHR33908">
    <property type="entry name" value="MANNOSYLTRANSFERASE YKCB-RELATED"/>
    <property type="match status" value="1"/>
</dbReference>
<comment type="caution">
    <text evidence="10">The sequence shown here is derived from an EMBL/GenBank/DDBJ whole genome shotgun (WGS) entry which is preliminary data.</text>
</comment>
<evidence type="ECO:0000256" key="2">
    <source>
        <dbReference type="ARBA" id="ARBA00022475"/>
    </source>
</evidence>
<evidence type="ECO:0000259" key="9">
    <source>
        <dbReference type="Pfam" id="PF13231"/>
    </source>
</evidence>
<dbReference type="PANTHER" id="PTHR33908:SF3">
    <property type="entry name" value="UNDECAPRENYL PHOSPHATE-ALPHA-4-AMINO-4-DEOXY-L-ARABINOSE ARABINOSYL TRANSFERASE"/>
    <property type="match status" value="1"/>
</dbReference>
<dbReference type="AlphaFoldDB" id="A0A3D9V7W5"/>
<keyword evidence="3 10" id="KW-0328">Glycosyltransferase</keyword>
<gene>
    <name evidence="10" type="ORF">DFJ64_3003</name>
</gene>
<dbReference type="Proteomes" id="UP000256485">
    <property type="component" value="Unassembled WGS sequence"/>
</dbReference>
<keyword evidence="7 8" id="KW-0472">Membrane</keyword>
<keyword evidence="4 10" id="KW-0808">Transferase</keyword>
<dbReference type="GO" id="GO:0016763">
    <property type="term" value="F:pentosyltransferase activity"/>
    <property type="evidence" value="ECO:0007669"/>
    <property type="project" value="TreeGrafter"/>
</dbReference>
<keyword evidence="6 8" id="KW-1133">Transmembrane helix</keyword>
<evidence type="ECO:0000313" key="10">
    <source>
        <dbReference type="EMBL" id="REF37559.1"/>
    </source>
</evidence>
<feature type="transmembrane region" description="Helical" evidence="8">
    <location>
        <begin position="218"/>
        <end position="237"/>
    </location>
</feature>
<evidence type="ECO:0000256" key="3">
    <source>
        <dbReference type="ARBA" id="ARBA00022676"/>
    </source>
</evidence>
<dbReference type="GO" id="GO:0010041">
    <property type="term" value="P:response to iron(III) ion"/>
    <property type="evidence" value="ECO:0007669"/>
    <property type="project" value="TreeGrafter"/>
</dbReference>
<feature type="transmembrane region" description="Helical" evidence="8">
    <location>
        <begin position="152"/>
        <end position="169"/>
    </location>
</feature>
<dbReference type="EMBL" id="QTUC01000001">
    <property type="protein sequence ID" value="REF37559.1"/>
    <property type="molecule type" value="Genomic_DNA"/>
</dbReference>